<accession>A0AAD7KSA6</accession>
<dbReference type="Pfam" id="PF08772">
    <property type="entry name" value="Zn_ribbon_NOB1"/>
    <property type="match status" value="1"/>
</dbReference>
<sequence length="398" mass="43776">MDEATGDLQTLSDVGIKLIALTYTSESQIHGAKHLRDSPPPVHAVNVKRLPEKEMPGWGSNVANLEECEALEHEVEDRSNSNSRILPLQNLNLNVIPQDDHSEEGSTGQKSEDPSENQEDGGCSSRKSRRYLPKKKEINIDGNKMVATGVDASQGKSDDSAGDWMPAVHRSTHRRFLSRKSRREYFEVLSQSQDHQDLQEGMNICTVEVSGCSDQAVHQGYDEDYVDSRGSEENKITEQKESNGKLQSKDSKVLDASSVGNANTTIQEVDIVGEGFDCLEIASQTSESIDTHCADDDSSEQSWMLRSLSESSVAYVTGDFAMQNVLLQMGLRLLVPGGTQIHQLQWWVLKCHACYNVTAEIGRLFSPKCGNGGTLRKVAVTVGENGIILSDRGPRITL</sequence>
<dbReference type="GO" id="GO:0030490">
    <property type="term" value="P:maturation of SSU-rRNA"/>
    <property type="evidence" value="ECO:0007669"/>
    <property type="project" value="TreeGrafter"/>
</dbReference>
<dbReference type="PANTHER" id="PTHR12814:SF2">
    <property type="entry name" value="RNA-BINDING PROTEIN NOB1"/>
    <property type="match status" value="1"/>
</dbReference>
<gene>
    <name evidence="3" type="ORF">O6P43_034227</name>
</gene>
<evidence type="ECO:0000313" key="4">
    <source>
        <dbReference type="Proteomes" id="UP001163823"/>
    </source>
</evidence>
<reference evidence="3" key="1">
    <citation type="journal article" date="2023" name="Science">
        <title>Elucidation of the pathway for biosynthesis of saponin adjuvants from the soapbark tree.</title>
        <authorList>
            <person name="Reed J."/>
            <person name="Orme A."/>
            <person name="El-Demerdash A."/>
            <person name="Owen C."/>
            <person name="Martin L.B.B."/>
            <person name="Misra R.C."/>
            <person name="Kikuchi S."/>
            <person name="Rejzek M."/>
            <person name="Martin A.C."/>
            <person name="Harkess A."/>
            <person name="Leebens-Mack J."/>
            <person name="Louveau T."/>
            <person name="Stephenson M.J."/>
            <person name="Osbourn A."/>
        </authorList>
    </citation>
    <scope>NUCLEOTIDE SEQUENCE</scope>
    <source>
        <strain evidence="3">S10</strain>
    </source>
</reference>
<evidence type="ECO:0000259" key="2">
    <source>
        <dbReference type="Pfam" id="PF08772"/>
    </source>
</evidence>
<dbReference type="Proteomes" id="UP001163823">
    <property type="component" value="Chromosome 14"/>
</dbReference>
<organism evidence="3 4">
    <name type="scientific">Quillaja saponaria</name>
    <name type="common">Soap bark tree</name>
    <dbReference type="NCBI Taxonomy" id="32244"/>
    <lineage>
        <taxon>Eukaryota</taxon>
        <taxon>Viridiplantae</taxon>
        <taxon>Streptophyta</taxon>
        <taxon>Embryophyta</taxon>
        <taxon>Tracheophyta</taxon>
        <taxon>Spermatophyta</taxon>
        <taxon>Magnoliopsida</taxon>
        <taxon>eudicotyledons</taxon>
        <taxon>Gunneridae</taxon>
        <taxon>Pentapetalae</taxon>
        <taxon>rosids</taxon>
        <taxon>fabids</taxon>
        <taxon>Fabales</taxon>
        <taxon>Quillajaceae</taxon>
        <taxon>Quillaja</taxon>
    </lineage>
</organism>
<keyword evidence="4" id="KW-1185">Reference proteome</keyword>
<dbReference type="GO" id="GO:0004521">
    <property type="term" value="F:RNA endonuclease activity"/>
    <property type="evidence" value="ECO:0007669"/>
    <property type="project" value="TreeGrafter"/>
</dbReference>
<comment type="caution">
    <text evidence="3">The sequence shown here is derived from an EMBL/GenBank/DDBJ whole genome shotgun (WGS) entry which is preliminary data.</text>
</comment>
<evidence type="ECO:0000256" key="1">
    <source>
        <dbReference type="SAM" id="MobiDB-lite"/>
    </source>
</evidence>
<dbReference type="InterPro" id="IPR036283">
    <property type="entry name" value="NOB1_Zf-like_sf"/>
</dbReference>
<protein>
    <submittedName>
        <fullName evidence="3">RNA-binding protein NOB1</fullName>
    </submittedName>
</protein>
<dbReference type="SUPFAM" id="SSF144206">
    <property type="entry name" value="NOB1 zinc finger-like"/>
    <property type="match status" value="1"/>
</dbReference>
<feature type="domain" description="Nin one binding (NOB1) Zn-ribbon-like" evidence="2">
    <location>
        <begin position="341"/>
        <end position="387"/>
    </location>
</feature>
<evidence type="ECO:0000313" key="3">
    <source>
        <dbReference type="EMBL" id="KAJ7944902.1"/>
    </source>
</evidence>
<dbReference type="PANTHER" id="PTHR12814">
    <property type="entry name" value="RNA-BINDING PROTEIN NOB1"/>
    <property type="match status" value="1"/>
</dbReference>
<name>A0AAD7KSA6_QUISA</name>
<dbReference type="InterPro" id="IPR039907">
    <property type="entry name" value="NOB1"/>
</dbReference>
<dbReference type="AlphaFoldDB" id="A0AAD7KSA6"/>
<feature type="region of interest" description="Disordered" evidence="1">
    <location>
        <begin position="226"/>
        <end position="251"/>
    </location>
</feature>
<dbReference type="Gene3D" id="6.20.210.10">
    <property type="entry name" value="Nin one binding (NOB1), Zn-ribbon-like"/>
    <property type="match status" value="1"/>
</dbReference>
<dbReference type="GO" id="GO:0030688">
    <property type="term" value="C:preribosome, small subunit precursor"/>
    <property type="evidence" value="ECO:0007669"/>
    <property type="project" value="TreeGrafter"/>
</dbReference>
<proteinExistence type="predicted"/>
<feature type="region of interest" description="Disordered" evidence="1">
    <location>
        <begin position="97"/>
        <end position="165"/>
    </location>
</feature>
<dbReference type="EMBL" id="JARAOO010000014">
    <property type="protein sequence ID" value="KAJ7944902.1"/>
    <property type="molecule type" value="Genomic_DNA"/>
</dbReference>
<dbReference type="InterPro" id="IPR014881">
    <property type="entry name" value="NOB1_Zn-bd"/>
</dbReference>